<dbReference type="OrthoDB" id="5419315at2759"/>
<evidence type="ECO:0000313" key="2">
    <source>
        <dbReference type="Proteomes" id="UP000298327"/>
    </source>
</evidence>
<keyword evidence="2" id="KW-1185">Reference proteome</keyword>
<name>A0A4Y9Y885_9AGAM</name>
<protein>
    <submittedName>
        <fullName evidence="1">Uncharacterized protein</fullName>
    </submittedName>
</protein>
<dbReference type="Proteomes" id="UP000298327">
    <property type="component" value="Unassembled WGS sequence"/>
</dbReference>
<organism evidence="1 2">
    <name type="scientific">Dentipellis fragilis</name>
    <dbReference type="NCBI Taxonomy" id="205917"/>
    <lineage>
        <taxon>Eukaryota</taxon>
        <taxon>Fungi</taxon>
        <taxon>Dikarya</taxon>
        <taxon>Basidiomycota</taxon>
        <taxon>Agaricomycotina</taxon>
        <taxon>Agaricomycetes</taxon>
        <taxon>Russulales</taxon>
        <taxon>Hericiaceae</taxon>
        <taxon>Dentipellis</taxon>
    </lineage>
</organism>
<proteinExistence type="predicted"/>
<comment type="caution">
    <text evidence="1">The sequence shown here is derived from an EMBL/GenBank/DDBJ whole genome shotgun (WGS) entry which is preliminary data.</text>
</comment>
<sequence>MPPRIAAPTVVQPRPADGCTIPPAAGQRHGNIRAHLQRTPAADVVHREGGAHGVATRHLRVPLPWGRGAWSQFLTIASDWVDATLQNFRDVAELLLTCTDSQRVHHQDDVLVRHTRGDMQPPRLLIFYCLLWGRQSVHIDGFPPHPHLSMLAVMGCANANAEIATLACRKERHTCAGTLSVPSLVERGRAIEGQHLALYDFPVQPHAPFDVPLPYAQDKIGMRRRLISNIFRAAAKVYLHNVLSGHHPGRPEIKGGHRGDDPVPQERARGEELAIELGATQRRIWGLPMRTGASRMTERTCYTSIDQLYSPMFRGFKYPQLAFNFQSDTYNCVHGLLVPSPGSAINHVPPLANSLLRAQTSLGAPLRSKRCLLTVQPT</sequence>
<dbReference type="AlphaFoldDB" id="A0A4Y9Y885"/>
<accession>A0A4Y9Y885</accession>
<dbReference type="STRING" id="205917.A0A4Y9Y885"/>
<dbReference type="EMBL" id="SEOQ01000693">
    <property type="protein sequence ID" value="TFY58270.1"/>
    <property type="molecule type" value="Genomic_DNA"/>
</dbReference>
<reference evidence="1 2" key="1">
    <citation type="submission" date="2019-02" db="EMBL/GenBank/DDBJ databases">
        <title>Genome sequencing of the rare red list fungi Dentipellis fragilis.</title>
        <authorList>
            <person name="Buettner E."/>
            <person name="Kellner H."/>
        </authorList>
    </citation>
    <scope>NUCLEOTIDE SEQUENCE [LARGE SCALE GENOMIC DNA]</scope>
    <source>
        <strain evidence="1 2">DSM 105465</strain>
    </source>
</reference>
<evidence type="ECO:0000313" key="1">
    <source>
        <dbReference type="EMBL" id="TFY58270.1"/>
    </source>
</evidence>
<gene>
    <name evidence="1" type="ORF">EVG20_g8220</name>
</gene>